<protein>
    <recommendedName>
        <fullName evidence="5">Pseudouridine synthase I TruA alpha/beta domain-containing protein</fullName>
    </recommendedName>
</protein>
<dbReference type="InterPro" id="IPR020094">
    <property type="entry name" value="TruA/RsuA/RluB/E/F_N"/>
</dbReference>
<feature type="compositionally biased region" description="Basic and acidic residues" evidence="4">
    <location>
        <begin position="383"/>
        <end position="395"/>
    </location>
</feature>
<dbReference type="GO" id="GO:0009982">
    <property type="term" value="F:pseudouridine synthase activity"/>
    <property type="evidence" value="ECO:0007669"/>
    <property type="project" value="InterPro"/>
</dbReference>
<evidence type="ECO:0000313" key="7">
    <source>
        <dbReference type="Proteomes" id="UP001301350"/>
    </source>
</evidence>
<gene>
    <name evidence="6" type="ORF">CDCA_CDCA12G3533</name>
</gene>
<dbReference type="EMBL" id="JANCYW010000012">
    <property type="protein sequence ID" value="KAK4537508.1"/>
    <property type="molecule type" value="Genomic_DNA"/>
</dbReference>
<dbReference type="AlphaFoldDB" id="A0AAV9IYV1"/>
<feature type="domain" description="Pseudouridine synthase I TruA alpha/beta" evidence="5">
    <location>
        <begin position="417"/>
        <end position="505"/>
    </location>
</feature>
<organism evidence="6 7">
    <name type="scientific">Cyanidium caldarium</name>
    <name type="common">Red alga</name>
    <dbReference type="NCBI Taxonomy" id="2771"/>
    <lineage>
        <taxon>Eukaryota</taxon>
        <taxon>Rhodophyta</taxon>
        <taxon>Bangiophyceae</taxon>
        <taxon>Cyanidiales</taxon>
        <taxon>Cyanidiaceae</taxon>
        <taxon>Cyanidium</taxon>
    </lineage>
</organism>
<dbReference type="InterPro" id="IPR020103">
    <property type="entry name" value="PsdUridine_synth_cat_dom_sf"/>
</dbReference>
<dbReference type="SUPFAM" id="SSF55120">
    <property type="entry name" value="Pseudouridine synthase"/>
    <property type="match status" value="2"/>
</dbReference>
<keyword evidence="3" id="KW-0413">Isomerase</keyword>
<evidence type="ECO:0000256" key="2">
    <source>
        <dbReference type="ARBA" id="ARBA00022694"/>
    </source>
</evidence>
<keyword evidence="7" id="KW-1185">Reference proteome</keyword>
<evidence type="ECO:0000256" key="1">
    <source>
        <dbReference type="ARBA" id="ARBA00009375"/>
    </source>
</evidence>
<dbReference type="GO" id="GO:0005634">
    <property type="term" value="C:nucleus"/>
    <property type="evidence" value="ECO:0007669"/>
    <property type="project" value="TreeGrafter"/>
</dbReference>
<feature type="compositionally biased region" description="Acidic residues" evidence="4">
    <location>
        <begin position="318"/>
        <end position="332"/>
    </location>
</feature>
<name>A0AAV9IYV1_CYACA</name>
<dbReference type="InterPro" id="IPR020095">
    <property type="entry name" value="PsdUridine_synth_TruA_C"/>
</dbReference>
<dbReference type="InterPro" id="IPR001406">
    <property type="entry name" value="PsdUridine_synth_TruA"/>
</dbReference>
<feature type="compositionally biased region" description="Low complexity" evidence="4">
    <location>
        <begin position="586"/>
        <end position="595"/>
    </location>
</feature>
<feature type="region of interest" description="Disordered" evidence="4">
    <location>
        <begin position="582"/>
        <end position="603"/>
    </location>
</feature>
<evidence type="ECO:0000256" key="4">
    <source>
        <dbReference type="SAM" id="MobiDB-lite"/>
    </source>
</evidence>
<dbReference type="PANTHER" id="PTHR11142">
    <property type="entry name" value="PSEUDOURIDYLATE SYNTHASE"/>
    <property type="match status" value="1"/>
</dbReference>
<evidence type="ECO:0000256" key="3">
    <source>
        <dbReference type="ARBA" id="ARBA00023235"/>
    </source>
</evidence>
<evidence type="ECO:0000259" key="5">
    <source>
        <dbReference type="Pfam" id="PF01416"/>
    </source>
</evidence>
<comment type="similarity">
    <text evidence="1">Belongs to the tRNA pseudouridine synthase TruA family.</text>
</comment>
<dbReference type="GO" id="GO:0003723">
    <property type="term" value="F:RNA binding"/>
    <property type="evidence" value="ECO:0007669"/>
    <property type="project" value="InterPro"/>
</dbReference>
<reference evidence="6 7" key="1">
    <citation type="submission" date="2022-07" db="EMBL/GenBank/DDBJ databases">
        <title>Genome-wide signatures of adaptation to extreme environments.</title>
        <authorList>
            <person name="Cho C.H."/>
            <person name="Yoon H.S."/>
        </authorList>
    </citation>
    <scope>NUCLEOTIDE SEQUENCE [LARGE SCALE GENOMIC DNA]</scope>
    <source>
        <strain evidence="6 7">DBV 063 E5</strain>
    </source>
</reference>
<dbReference type="PANTHER" id="PTHR11142:SF9">
    <property type="entry name" value="TRNA PSEUDOURIDINE SYNTHASE-RELATED"/>
    <property type="match status" value="1"/>
</dbReference>
<proteinExistence type="inferred from homology"/>
<dbReference type="Proteomes" id="UP001301350">
    <property type="component" value="Unassembled WGS sequence"/>
</dbReference>
<dbReference type="Gene3D" id="3.30.70.580">
    <property type="entry name" value="Pseudouridine synthase I, catalytic domain, N-terminal subdomain"/>
    <property type="match status" value="1"/>
</dbReference>
<dbReference type="Pfam" id="PF01416">
    <property type="entry name" value="PseudoU_synth_1"/>
    <property type="match status" value="1"/>
</dbReference>
<feature type="region of interest" description="Disordered" evidence="4">
    <location>
        <begin position="311"/>
        <end position="339"/>
    </location>
</feature>
<dbReference type="InterPro" id="IPR020097">
    <property type="entry name" value="PsdUridine_synth_TruA_a/b_dom"/>
</dbReference>
<accession>A0AAV9IYV1</accession>
<evidence type="ECO:0000313" key="6">
    <source>
        <dbReference type="EMBL" id="KAK4537508.1"/>
    </source>
</evidence>
<dbReference type="GO" id="GO:0031119">
    <property type="term" value="P:tRNA pseudouridine synthesis"/>
    <property type="evidence" value="ECO:0007669"/>
    <property type="project" value="TreeGrafter"/>
</dbReference>
<feature type="region of interest" description="Disordered" evidence="4">
    <location>
        <begin position="365"/>
        <end position="395"/>
    </location>
</feature>
<dbReference type="GO" id="GO:1990481">
    <property type="term" value="P:mRNA pseudouridine synthesis"/>
    <property type="evidence" value="ECO:0007669"/>
    <property type="project" value="TreeGrafter"/>
</dbReference>
<sequence>MVERCLGCFVSSAVTGWWTSVRAGVLCGRRRWLSPPLVVVRRRLTVGRGIGRRVRAAASADRVAERAGPAMENGTCEKGELDARMEDNVGGRFHRPEAAVKRSKRNVALWFGYVGTEYRGSQVNLAVPAAEGQASESVALTPPSSDHNGTDAAARMRALATDTVEAQLGRAFYHGGTVSDANAFDWNKMHWSRASRTDKGVHAAANVMSAKLLLDHETDLTSTNELSDAWLQRLNEQLPPSIRILGGRRASKHFRARYCCSMREYEYLIPRWVLAGNEDVFLEVLRLFEGTHRFHNFSGRERKRSSGWFIKHGRTLPDEEEGEEGEEGDDEGDGQHRGRVANENGAASVHGEALPAYQHAREAIQEVHSETTADGASPPVQHNDAHSFEVGEPEHRPNVTQVAYPVAHPERLRSSYYMRTLFSFAMEACPAPDAAASSAAPPYWIVRVIGQSFVLHQIRLMLGAAVSVARGLLPLEAVRASLNGPFRVQYRRVPGSGLLLARATFWDAKAERYRLESTATIERRVDAFKRNVLYPHIYPLTDQEWRVHLDEQAGGQVAYQNVQTLLRQYDRWRTRMEQAARERMARAPAAPASMKAEPRGTRSMLPRGLQTALALRHRLLPGPQLCHVRHQLWGAVADGRLPSRPSLDECMAYYEQHLRDAEEAARS</sequence>
<comment type="caution">
    <text evidence="6">The sequence shown here is derived from an EMBL/GenBank/DDBJ whole genome shotgun (WGS) entry which is preliminary data.</text>
</comment>
<keyword evidence="2" id="KW-0819">tRNA processing</keyword>
<dbReference type="Gene3D" id="3.30.70.660">
    <property type="entry name" value="Pseudouridine synthase I, catalytic domain, C-terminal subdomain"/>
    <property type="match status" value="1"/>
</dbReference>